<feature type="transmembrane region" description="Helical" evidence="5">
    <location>
        <begin position="324"/>
        <end position="347"/>
    </location>
</feature>
<dbReference type="InterPro" id="IPR036259">
    <property type="entry name" value="MFS_trans_sf"/>
</dbReference>
<accession>A0AAQ3M336</accession>
<feature type="transmembrane region" description="Helical" evidence="5">
    <location>
        <begin position="181"/>
        <end position="199"/>
    </location>
</feature>
<feature type="transmembrane region" description="Helical" evidence="5">
    <location>
        <begin position="283"/>
        <end position="304"/>
    </location>
</feature>
<reference evidence="7 8" key="1">
    <citation type="submission" date="2023-11" db="EMBL/GenBank/DDBJ databases">
        <title>An acidophilic fungus is an integral part of prey digestion in a carnivorous sundew plant.</title>
        <authorList>
            <person name="Tsai I.J."/>
        </authorList>
    </citation>
    <scope>NUCLEOTIDE SEQUENCE [LARGE SCALE GENOMIC DNA]</scope>
    <source>
        <strain evidence="7">169a</strain>
    </source>
</reference>
<keyword evidence="8" id="KW-1185">Reference proteome</keyword>
<feature type="transmembrane region" description="Helical" evidence="5">
    <location>
        <begin position="54"/>
        <end position="75"/>
    </location>
</feature>
<feature type="domain" description="Major facilitator superfamily (MFS) profile" evidence="6">
    <location>
        <begin position="56"/>
        <end position="493"/>
    </location>
</feature>
<dbReference type="AlphaFoldDB" id="A0AAQ3M336"/>
<dbReference type="Proteomes" id="UP001303373">
    <property type="component" value="Chromosome 2"/>
</dbReference>
<proteinExistence type="predicted"/>
<evidence type="ECO:0000256" key="2">
    <source>
        <dbReference type="ARBA" id="ARBA00022692"/>
    </source>
</evidence>
<dbReference type="Pfam" id="PF07690">
    <property type="entry name" value="MFS_1"/>
    <property type="match status" value="1"/>
</dbReference>
<evidence type="ECO:0000313" key="8">
    <source>
        <dbReference type="Proteomes" id="UP001303373"/>
    </source>
</evidence>
<evidence type="ECO:0000313" key="7">
    <source>
        <dbReference type="EMBL" id="WPG99005.1"/>
    </source>
</evidence>
<evidence type="ECO:0000259" key="6">
    <source>
        <dbReference type="PROSITE" id="PS50850"/>
    </source>
</evidence>
<dbReference type="PRINTS" id="PR01035">
    <property type="entry name" value="TCRTETA"/>
</dbReference>
<comment type="subcellular location">
    <subcellularLocation>
        <location evidence="1">Membrane</location>
        <topology evidence="1">Multi-pass membrane protein</topology>
    </subcellularLocation>
</comment>
<dbReference type="PANTHER" id="PTHR23502">
    <property type="entry name" value="MAJOR FACILITATOR SUPERFAMILY"/>
    <property type="match status" value="1"/>
</dbReference>
<dbReference type="InterPro" id="IPR011701">
    <property type="entry name" value="MFS"/>
</dbReference>
<evidence type="ECO:0000256" key="4">
    <source>
        <dbReference type="ARBA" id="ARBA00023136"/>
    </source>
</evidence>
<organism evidence="7 8">
    <name type="scientific">Acrodontium crateriforme</name>
    <dbReference type="NCBI Taxonomy" id="150365"/>
    <lineage>
        <taxon>Eukaryota</taxon>
        <taxon>Fungi</taxon>
        <taxon>Dikarya</taxon>
        <taxon>Ascomycota</taxon>
        <taxon>Pezizomycotina</taxon>
        <taxon>Dothideomycetes</taxon>
        <taxon>Dothideomycetidae</taxon>
        <taxon>Mycosphaerellales</taxon>
        <taxon>Teratosphaeriaceae</taxon>
        <taxon>Acrodontium</taxon>
    </lineage>
</organism>
<evidence type="ECO:0000256" key="3">
    <source>
        <dbReference type="ARBA" id="ARBA00022989"/>
    </source>
</evidence>
<feature type="transmembrane region" description="Helical" evidence="5">
    <location>
        <begin position="143"/>
        <end position="169"/>
    </location>
</feature>
<name>A0AAQ3M336_9PEZI</name>
<keyword evidence="4 5" id="KW-0472">Membrane</keyword>
<feature type="transmembrane region" description="Helical" evidence="5">
    <location>
        <begin position="95"/>
        <end position="114"/>
    </location>
</feature>
<dbReference type="PANTHER" id="PTHR23502:SF3">
    <property type="entry name" value="MAJOR FACILITATOR SUPERFAMILY (MFS) PROFILE DOMAIN-CONTAINING PROTEIN-RELATED"/>
    <property type="match status" value="1"/>
</dbReference>
<evidence type="ECO:0000256" key="1">
    <source>
        <dbReference type="ARBA" id="ARBA00004141"/>
    </source>
</evidence>
<dbReference type="GO" id="GO:0022857">
    <property type="term" value="F:transmembrane transporter activity"/>
    <property type="evidence" value="ECO:0007669"/>
    <property type="project" value="InterPro"/>
</dbReference>
<sequence>MAKEEAELTAAVKRLSDLTSQATPNDGTPVKKKTLTEEDAYGVLAFSWPRKKKWGILTVVFLIQISMNFNAAIYGNAVPGMLAEFGITNPIVSRLGQFIFLVMYGIGCELWAPWSEELGRWWPMFMSLLLVNVWQIPSALAPTFWVVFAARLLGGVSSAGGSVTLGLVADMYEVKDQQSPLNFIVLSSCAGSVVAPMAGGFITEYLPWQDVFWVTLALGGLSWSLWFCVPETRPTILLDIEAQRRRKADPTCNAYGPNEIRGNLRQRINVKDSMRLMGRPYKLLLTEPIVGLLSLLSGFSDALIFSSLDSLKLVMDQWKFTPSQMGMCFASLLLAYLAAYALFEVFSVRDRRQASTPEGLRPEFRLRLLLYVVPLETIGLFGLGWASLGPPCHWIVPLINVFLIGIANYAIYMATIDYMVAAYGPFAASATGGNGFARDVLAGIAALYTVPMYENILPGTKWSLVIPAMILSVAALLLCIPVYVFYFHGPYFRARSPYASQLQKHRDDTHLARERAVHNQSAPNSTVVSPRASIDEDRLCSTGSVTAFARV</sequence>
<keyword evidence="2 5" id="KW-0812">Transmembrane</keyword>
<feature type="transmembrane region" description="Helical" evidence="5">
    <location>
        <begin position="462"/>
        <end position="486"/>
    </location>
</feature>
<evidence type="ECO:0000256" key="5">
    <source>
        <dbReference type="SAM" id="Phobius"/>
    </source>
</evidence>
<feature type="transmembrane region" description="Helical" evidence="5">
    <location>
        <begin position="211"/>
        <end position="229"/>
    </location>
</feature>
<dbReference type="EMBL" id="CP138581">
    <property type="protein sequence ID" value="WPG99005.1"/>
    <property type="molecule type" value="Genomic_DNA"/>
</dbReference>
<feature type="transmembrane region" description="Helical" evidence="5">
    <location>
        <begin position="368"/>
        <end position="388"/>
    </location>
</feature>
<dbReference type="Gene3D" id="1.20.1250.20">
    <property type="entry name" value="MFS general substrate transporter like domains"/>
    <property type="match status" value="1"/>
</dbReference>
<feature type="transmembrane region" description="Helical" evidence="5">
    <location>
        <begin position="121"/>
        <end position="137"/>
    </location>
</feature>
<dbReference type="SUPFAM" id="SSF103473">
    <property type="entry name" value="MFS general substrate transporter"/>
    <property type="match status" value="1"/>
</dbReference>
<feature type="transmembrane region" description="Helical" evidence="5">
    <location>
        <begin position="426"/>
        <end position="450"/>
    </location>
</feature>
<gene>
    <name evidence="7" type="ORF">R9X50_00180700</name>
</gene>
<dbReference type="InterPro" id="IPR001958">
    <property type="entry name" value="Tet-R_TetA/multi-R_MdtG-like"/>
</dbReference>
<keyword evidence="3 5" id="KW-1133">Transmembrane helix</keyword>
<dbReference type="GO" id="GO:0005886">
    <property type="term" value="C:plasma membrane"/>
    <property type="evidence" value="ECO:0007669"/>
    <property type="project" value="TreeGrafter"/>
</dbReference>
<protein>
    <recommendedName>
        <fullName evidence="6">Major facilitator superfamily (MFS) profile domain-containing protein</fullName>
    </recommendedName>
</protein>
<feature type="transmembrane region" description="Helical" evidence="5">
    <location>
        <begin position="394"/>
        <end position="414"/>
    </location>
</feature>
<dbReference type="InterPro" id="IPR020846">
    <property type="entry name" value="MFS_dom"/>
</dbReference>
<dbReference type="PROSITE" id="PS50850">
    <property type="entry name" value="MFS"/>
    <property type="match status" value="1"/>
</dbReference>